<dbReference type="Proteomes" id="UP000054018">
    <property type="component" value="Unassembled WGS sequence"/>
</dbReference>
<evidence type="ECO:0000313" key="2">
    <source>
        <dbReference type="EMBL" id="KIK14023.1"/>
    </source>
</evidence>
<organism evidence="2 3">
    <name type="scientific">Pisolithus microcarpus 441</name>
    <dbReference type="NCBI Taxonomy" id="765257"/>
    <lineage>
        <taxon>Eukaryota</taxon>
        <taxon>Fungi</taxon>
        <taxon>Dikarya</taxon>
        <taxon>Basidiomycota</taxon>
        <taxon>Agaricomycotina</taxon>
        <taxon>Agaricomycetes</taxon>
        <taxon>Agaricomycetidae</taxon>
        <taxon>Boletales</taxon>
        <taxon>Sclerodermatineae</taxon>
        <taxon>Pisolithaceae</taxon>
        <taxon>Pisolithus</taxon>
    </lineage>
</organism>
<feature type="compositionally biased region" description="Polar residues" evidence="1">
    <location>
        <begin position="142"/>
        <end position="157"/>
    </location>
</feature>
<reference evidence="2 3" key="1">
    <citation type="submission" date="2014-04" db="EMBL/GenBank/DDBJ databases">
        <authorList>
            <consortium name="DOE Joint Genome Institute"/>
            <person name="Kuo A."/>
            <person name="Kohler A."/>
            <person name="Costa M.D."/>
            <person name="Nagy L.G."/>
            <person name="Floudas D."/>
            <person name="Copeland A."/>
            <person name="Barry K.W."/>
            <person name="Cichocki N."/>
            <person name="Veneault-Fourrey C."/>
            <person name="LaButti K."/>
            <person name="Lindquist E.A."/>
            <person name="Lipzen A."/>
            <person name="Lundell T."/>
            <person name="Morin E."/>
            <person name="Murat C."/>
            <person name="Sun H."/>
            <person name="Tunlid A."/>
            <person name="Henrissat B."/>
            <person name="Grigoriev I.V."/>
            <person name="Hibbett D.S."/>
            <person name="Martin F."/>
            <person name="Nordberg H.P."/>
            <person name="Cantor M.N."/>
            <person name="Hua S.X."/>
        </authorList>
    </citation>
    <scope>NUCLEOTIDE SEQUENCE [LARGE SCALE GENOMIC DNA]</scope>
    <source>
        <strain evidence="2 3">441</strain>
    </source>
</reference>
<reference evidence="3" key="2">
    <citation type="submission" date="2015-01" db="EMBL/GenBank/DDBJ databases">
        <title>Evolutionary Origins and Diversification of the Mycorrhizal Mutualists.</title>
        <authorList>
            <consortium name="DOE Joint Genome Institute"/>
            <consortium name="Mycorrhizal Genomics Consortium"/>
            <person name="Kohler A."/>
            <person name="Kuo A."/>
            <person name="Nagy L.G."/>
            <person name="Floudas D."/>
            <person name="Copeland A."/>
            <person name="Barry K.W."/>
            <person name="Cichocki N."/>
            <person name="Veneault-Fourrey C."/>
            <person name="LaButti K."/>
            <person name="Lindquist E.A."/>
            <person name="Lipzen A."/>
            <person name="Lundell T."/>
            <person name="Morin E."/>
            <person name="Murat C."/>
            <person name="Riley R."/>
            <person name="Ohm R."/>
            <person name="Sun H."/>
            <person name="Tunlid A."/>
            <person name="Henrissat B."/>
            <person name="Grigoriev I.V."/>
            <person name="Hibbett D.S."/>
            <person name="Martin F."/>
        </authorList>
    </citation>
    <scope>NUCLEOTIDE SEQUENCE [LARGE SCALE GENOMIC DNA]</scope>
    <source>
        <strain evidence="3">441</strain>
    </source>
</reference>
<feature type="region of interest" description="Disordered" evidence="1">
    <location>
        <begin position="195"/>
        <end position="220"/>
    </location>
</feature>
<dbReference type="HOGENOM" id="CLU_1256481_0_0_1"/>
<feature type="compositionally biased region" description="Basic and acidic residues" evidence="1">
    <location>
        <begin position="207"/>
        <end position="220"/>
    </location>
</feature>
<dbReference type="OrthoDB" id="2614979at2759"/>
<protein>
    <submittedName>
        <fullName evidence="2">Uncharacterized protein</fullName>
    </submittedName>
</protein>
<dbReference type="AlphaFoldDB" id="A0A0C9Z207"/>
<evidence type="ECO:0000256" key="1">
    <source>
        <dbReference type="SAM" id="MobiDB-lite"/>
    </source>
</evidence>
<feature type="region of interest" description="Disordered" evidence="1">
    <location>
        <begin position="54"/>
        <end position="73"/>
    </location>
</feature>
<feature type="compositionally biased region" description="Polar residues" evidence="1">
    <location>
        <begin position="197"/>
        <end position="206"/>
    </location>
</feature>
<dbReference type="EMBL" id="KN833960">
    <property type="protein sequence ID" value="KIK14023.1"/>
    <property type="molecule type" value="Genomic_DNA"/>
</dbReference>
<evidence type="ECO:0000313" key="3">
    <source>
        <dbReference type="Proteomes" id="UP000054018"/>
    </source>
</evidence>
<keyword evidence="3" id="KW-1185">Reference proteome</keyword>
<feature type="region of interest" description="Disordered" evidence="1">
    <location>
        <begin position="102"/>
        <end position="167"/>
    </location>
</feature>
<gene>
    <name evidence="2" type="ORF">PISMIDRAFT_17585</name>
</gene>
<proteinExistence type="predicted"/>
<sequence length="220" mass="23344">MDALDVDFVELQVGGGGRAKASLPPILTPTHLRTAIKAMNRDGDLISKAQAHHTQQTISSAPVTEIPGPTPGDDPFITSPDIRCTSELFQDMENVASFHRVQGGSTEGDGNMHTELNAGACDSPTPPRLLPPDYEKRGLVEPSNTTGTDPDTGSCDSPTPKGKLLGHEQRGLKECGYAGVDTGMVDCSRSSLLFYDSTYSPGSHDSPTPKEKPLGDEQRG</sequence>
<accession>A0A0C9Z207</accession>
<name>A0A0C9Z207_9AGAM</name>